<dbReference type="RefSeq" id="YP_001294774.1">
    <property type="nucleotide sequence ID" value="NC_009603.1"/>
</dbReference>
<keyword evidence="2" id="KW-1185">Reference proteome</keyword>
<dbReference type="GeneID" id="5309135"/>
<accession>A6N1X2</accession>
<reference evidence="1 2" key="1">
    <citation type="submission" date="2007-04" db="EMBL/GenBank/DDBJ databases">
        <title>Isolation, characterization and complete nucleotide sequence of a novel temperate bacteriophage Min1, isolated from the nematode pathogen Microbacterium nematophilum.</title>
        <authorList>
            <person name="Akimkina T.V."/>
            <person name="Venien-Bryan C."/>
            <person name="Hodgkin J.A."/>
        </authorList>
    </citation>
    <scope>NUCLEOTIDE SEQUENCE [LARGE SCALE GENOMIC DNA]</scope>
</reference>
<dbReference type="EMBL" id="EF579802">
    <property type="protein sequence ID" value="ABR10444.1"/>
    <property type="molecule type" value="Genomic_DNA"/>
</dbReference>
<name>A6N1X2_9CAUD</name>
<protein>
    <submittedName>
        <fullName evidence="1">Uncharacterized protein</fullName>
    </submittedName>
</protein>
<dbReference type="Proteomes" id="UP000001999">
    <property type="component" value="Segment"/>
</dbReference>
<evidence type="ECO:0000313" key="1">
    <source>
        <dbReference type="EMBL" id="ABR10444.1"/>
    </source>
</evidence>
<dbReference type="KEGG" id="vg:5309135"/>
<sequence>MQFGMYVLGFDRWLYVWEVMGDDGTPTLDAPRYRWVARDEKRIAKLVAEAEAFLAWRAAGAPDADADLPDEIDDALATIIEARAAMAEHKKAEADALAVVRRHAERTAGEHGVKGAGHRASFTYTRSTTTLLDEDAWVAAEPATYGEWVEARERLAATEEAAVELYHREKPSTRLLVTETKDPA</sequence>
<evidence type="ECO:0000313" key="2">
    <source>
        <dbReference type="Proteomes" id="UP000001999"/>
    </source>
</evidence>
<organism evidence="1 2">
    <name type="scientific">Microbacterium phage Min1</name>
    <dbReference type="NCBI Taxonomy" id="446529"/>
    <lineage>
        <taxon>Viruses</taxon>
        <taxon>Duplodnaviria</taxon>
        <taxon>Heunggongvirae</taxon>
        <taxon>Uroviricota</taxon>
        <taxon>Caudoviricetes</taxon>
        <taxon>Minunavirus</taxon>
        <taxon>Minunavirus Min1</taxon>
    </lineage>
</organism>
<proteinExistence type="predicted"/>